<protein>
    <recommendedName>
        <fullName evidence="3">Antitoxin component YwqK of YwqJK toxin-antitoxin module</fullName>
    </recommendedName>
</protein>
<keyword evidence="2" id="KW-1185">Reference proteome</keyword>
<dbReference type="AlphaFoldDB" id="A0A2P8G595"/>
<evidence type="ECO:0000313" key="2">
    <source>
        <dbReference type="Proteomes" id="UP000240978"/>
    </source>
</evidence>
<evidence type="ECO:0008006" key="3">
    <source>
        <dbReference type="Google" id="ProtNLM"/>
    </source>
</evidence>
<reference evidence="1 2" key="1">
    <citation type="submission" date="2018-03" db="EMBL/GenBank/DDBJ databases">
        <title>Genomic Encyclopedia of Archaeal and Bacterial Type Strains, Phase II (KMG-II): from individual species to whole genera.</title>
        <authorList>
            <person name="Goeker M."/>
        </authorList>
    </citation>
    <scope>NUCLEOTIDE SEQUENCE [LARGE SCALE GENOMIC DNA]</scope>
    <source>
        <strain evidence="1 2">DSM 18107</strain>
    </source>
</reference>
<evidence type="ECO:0000313" key="1">
    <source>
        <dbReference type="EMBL" id="PSL29153.1"/>
    </source>
</evidence>
<organism evidence="1 2">
    <name type="scientific">Chitinophaga ginsengisoli</name>
    <dbReference type="NCBI Taxonomy" id="363837"/>
    <lineage>
        <taxon>Bacteria</taxon>
        <taxon>Pseudomonadati</taxon>
        <taxon>Bacteroidota</taxon>
        <taxon>Chitinophagia</taxon>
        <taxon>Chitinophagales</taxon>
        <taxon>Chitinophagaceae</taxon>
        <taxon>Chitinophaga</taxon>
    </lineage>
</organism>
<sequence>MKSLYMEKHKNIPEAATWNAADNQWELGQKDEQGREIGIWEMWHTEGYYCGTTDYGDGTPPFLFRRFHPDGTLAQEGNWYGGNKWLGTYRWIKSKNSTPEGFPSGYPRQGKNIWRVEFDYVEEGVYHAQRFYDIKDRPVNVHGISLPARPASVPEIAHFIDEGSSATGYACWVMGLANARLNAFIGEYLEWDLNGAPIVKRLYDRQTGSVIEEHSYINGRLWKSNVFTADSQTQSFYHEGIEPPVVSHSTLYHNNRKDHQKTYFDTSGKELFVFRSEEISDLHQRKYYNGVLVYEGIQSKDKEKTPSSFIYYYPEGTTLINYTSNGDGTGQWRMYDKDGHETLSLPEVKETDRDERNKWDVFTPYWDDDEPEKMLNYWDAVIGKFKNKHLNIIVAAKIENLEVPPHLASELAKVDWKNTDSAMTGGETLPPAINGMLAEDSAIATKCESRIWYEIEHQGTIYEATYKVATVLARMMPYYTHSEIIQRRLFQFLFEVFGLAYISESKKLYKELINAVQPSLPTIMQNANDADDGVALASQYLLLEAGRNTPETEAFFIREWQRTDNTTLRRAYAAFALGDLYIQTKQHPKGITVFTEAFAAETNTLVRLVLAIQLVTAAKKEADAIWLAELIGALTDPEAVDENFYKLQPFIGDFDVQEYLLMVLGYANPDVLQKNIEPIIEIMPSVGMLKQETLLRAVFSVLFQKRSALKSITPIRKKALLAAAEVADQHKNLLNHKEIFESFNLPHDSYKLRKLADGPMAL</sequence>
<name>A0A2P8G595_9BACT</name>
<dbReference type="Proteomes" id="UP000240978">
    <property type="component" value="Unassembled WGS sequence"/>
</dbReference>
<gene>
    <name evidence="1" type="ORF">CLV42_107300</name>
</gene>
<dbReference type="EMBL" id="PYGK01000007">
    <property type="protein sequence ID" value="PSL29153.1"/>
    <property type="molecule type" value="Genomic_DNA"/>
</dbReference>
<comment type="caution">
    <text evidence="1">The sequence shown here is derived from an EMBL/GenBank/DDBJ whole genome shotgun (WGS) entry which is preliminary data.</text>
</comment>
<accession>A0A2P8G595</accession>
<proteinExistence type="predicted"/>